<dbReference type="Gene3D" id="3.50.50.60">
    <property type="entry name" value="FAD/NAD(P)-binding domain"/>
    <property type="match status" value="2"/>
</dbReference>
<dbReference type="EMBL" id="JAQQLF010000013">
    <property type="protein sequence ID" value="MDC7717866.1"/>
    <property type="molecule type" value="Genomic_DNA"/>
</dbReference>
<evidence type="ECO:0000256" key="1">
    <source>
        <dbReference type="ARBA" id="ARBA00023002"/>
    </source>
</evidence>
<gene>
    <name evidence="3" type="ORF">PQU95_11650</name>
</gene>
<dbReference type="Pfam" id="PF01266">
    <property type="entry name" value="DAO"/>
    <property type="match status" value="1"/>
</dbReference>
<dbReference type="InterPro" id="IPR036188">
    <property type="entry name" value="FAD/NAD-bd_sf"/>
</dbReference>
<proteinExistence type="predicted"/>
<dbReference type="RefSeq" id="WP_272752174.1">
    <property type="nucleotide sequence ID" value="NZ_JAQQLF010000013.1"/>
</dbReference>
<organism evidence="3 4">
    <name type="scientific">Vogesella aquatica</name>
    <dbReference type="NCBI Taxonomy" id="2984206"/>
    <lineage>
        <taxon>Bacteria</taxon>
        <taxon>Pseudomonadati</taxon>
        <taxon>Pseudomonadota</taxon>
        <taxon>Betaproteobacteria</taxon>
        <taxon>Neisseriales</taxon>
        <taxon>Chromobacteriaceae</taxon>
        <taxon>Vogesella</taxon>
    </lineage>
</organism>
<dbReference type="Proteomes" id="UP001219956">
    <property type="component" value="Unassembled WGS sequence"/>
</dbReference>
<dbReference type="InterPro" id="IPR006076">
    <property type="entry name" value="FAD-dep_OxRdtase"/>
</dbReference>
<name>A0ABT5IZ61_9NEIS</name>
<keyword evidence="1" id="KW-0560">Oxidoreductase</keyword>
<accession>A0ABT5IZ61</accession>
<protein>
    <submittedName>
        <fullName evidence="3">FAD-binding oxidoreductase</fullName>
    </submittedName>
</protein>
<evidence type="ECO:0000313" key="4">
    <source>
        <dbReference type="Proteomes" id="UP001219956"/>
    </source>
</evidence>
<evidence type="ECO:0000313" key="3">
    <source>
        <dbReference type="EMBL" id="MDC7717866.1"/>
    </source>
</evidence>
<comment type="caution">
    <text evidence="3">The sequence shown here is derived from an EMBL/GenBank/DDBJ whole genome shotgun (WGS) entry which is preliminary data.</text>
</comment>
<dbReference type="SUPFAM" id="SSF51905">
    <property type="entry name" value="FAD/NAD(P)-binding domain"/>
    <property type="match status" value="1"/>
</dbReference>
<feature type="domain" description="FAD dependent oxidoreductase" evidence="2">
    <location>
        <begin position="4"/>
        <end position="394"/>
    </location>
</feature>
<dbReference type="SUPFAM" id="SSF54373">
    <property type="entry name" value="FAD-linked reductases, C-terminal domain"/>
    <property type="match status" value="1"/>
</dbReference>
<dbReference type="PANTHER" id="PTHR13847">
    <property type="entry name" value="SARCOSINE DEHYDROGENASE-RELATED"/>
    <property type="match status" value="1"/>
</dbReference>
<keyword evidence="4" id="KW-1185">Reference proteome</keyword>
<dbReference type="PANTHER" id="PTHR13847:SF289">
    <property type="entry name" value="GLYCINE OXIDASE"/>
    <property type="match status" value="1"/>
</dbReference>
<dbReference type="Gene3D" id="3.30.9.10">
    <property type="entry name" value="D-Amino Acid Oxidase, subunit A, domain 2"/>
    <property type="match status" value="1"/>
</dbReference>
<evidence type="ECO:0000259" key="2">
    <source>
        <dbReference type="Pfam" id="PF01266"/>
    </source>
</evidence>
<sequence length="413" mass="44959">MDADVIVLGAGMVGVSAALALQQRGRQVWLLDRRAPGEETSHGNAGLLERAAVIPYGFPRQLSSVLRLAANRSPDVRYHPATLPSYAGWLWQYWRESAPARLAATGRAMLPLLEACLPEHDAWIRAAGVTELRRSEGLLEAWRGEATFFDEAANAQRIAREYGLGLTVLDAAALHQAEPGLGQGFSGAIHWHDPHSIRDPGALVRGYAAYFQTLGGVLKQCAVQGLRQAGNGWQVHTDAGVYQAREVVLALGPWSDDLYTPLGYRIPLQVKRGYHMHYYARGPGLQRTVVDMENSFLVAPMARGLRLATGVELARRDAPPTPNQLAQAEALAQGLFPLGERVDAEPWVGCRPCLPDMRPVIGAAPRHPGLWFCFGHSHLGLTLGPVSGRLLAEMMLGEQPFTDPAPYSPARFA</sequence>
<reference evidence="3 4" key="1">
    <citation type="submission" date="2023-01" db="EMBL/GenBank/DDBJ databases">
        <title>Novel species of the genus Vogesella isolated from rivers.</title>
        <authorList>
            <person name="Lu H."/>
        </authorList>
    </citation>
    <scope>NUCLEOTIDE SEQUENCE [LARGE SCALE GENOMIC DNA]</scope>
    <source>
        <strain evidence="3 4">DC21W</strain>
    </source>
</reference>